<dbReference type="Gene3D" id="1.10.287.130">
    <property type="match status" value="1"/>
</dbReference>
<evidence type="ECO:0000313" key="10">
    <source>
        <dbReference type="EMBL" id="KAF1083957.1"/>
    </source>
</evidence>
<evidence type="ECO:0000256" key="4">
    <source>
        <dbReference type="ARBA" id="ARBA00022679"/>
    </source>
</evidence>
<dbReference type="InterPro" id="IPR004358">
    <property type="entry name" value="Sig_transdc_His_kin-like_C"/>
</dbReference>
<dbReference type="CDD" id="cd00130">
    <property type="entry name" value="PAS"/>
    <property type="match status" value="3"/>
</dbReference>
<evidence type="ECO:0000259" key="8">
    <source>
        <dbReference type="PROSITE" id="PS50109"/>
    </source>
</evidence>
<dbReference type="RefSeq" id="WP_161823141.1">
    <property type="nucleotide sequence ID" value="NZ_LSRS01000008.1"/>
</dbReference>
<dbReference type="SMART" id="SM00086">
    <property type="entry name" value="PAC"/>
    <property type="match status" value="3"/>
</dbReference>
<organism evidence="10 11">
    <name type="scientific">Sporotomaculum syntrophicum</name>
    <dbReference type="NCBI Taxonomy" id="182264"/>
    <lineage>
        <taxon>Bacteria</taxon>
        <taxon>Bacillati</taxon>
        <taxon>Bacillota</taxon>
        <taxon>Clostridia</taxon>
        <taxon>Eubacteriales</taxon>
        <taxon>Desulfallaceae</taxon>
        <taxon>Sporotomaculum</taxon>
    </lineage>
</organism>
<keyword evidence="5 10" id="KW-0418">Kinase</keyword>
<dbReference type="SUPFAM" id="SSF55874">
    <property type="entry name" value="ATPase domain of HSP90 chaperone/DNA topoisomerase II/histidine kinase"/>
    <property type="match status" value="1"/>
</dbReference>
<dbReference type="InterPro" id="IPR003594">
    <property type="entry name" value="HATPase_dom"/>
</dbReference>
<keyword evidence="11" id="KW-1185">Reference proteome</keyword>
<comment type="catalytic activity">
    <reaction evidence="1">
        <text>ATP + protein L-histidine = ADP + protein N-phospho-L-histidine.</text>
        <dbReference type="EC" id="2.7.13.3"/>
    </reaction>
</comment>
<dbReference type="PROSITE" id="PS50112">
    <property type="entry name" value="PAS"/>
    <property type="match status" value="3"/>
</dbReference>
<dbReference type="SUPFAM" id="SSF47384">
    <property type="entry name" value="Homodimeric domain of signal transducing histidine kinase"/>
    <property type="match status" value="1"/>
</dbReference>
<feature type="region of interest" description="Disordered" evidence="7">
    <location>
        <begin position="1"/>
        <end position="21"/>
    </location>
</feature>
<comment type="caution">
    <text evidence="10">The sequence shown here is derived from an EMBL/GenBank/DDBJ whole genome shotgun (WGS) entry which is preliminary data.</text>
</comment>
<protein>
    <recommendedName>
        <fullName evidence="2">histidine kinase</fullName>
        <ecNumber evidence="2">2.7.13.3</ecNumber>
    </recommendedName>
</protein>
<dbReference type="Pfam" id="PF13426">
    <property type="entry name" value="PAS_9"/>
    <property type="match status" value="3"/>
</dbReference>
<evidence type="ECO:0000256" key="7">
    <source>
        <dbReference type="SAM" id="MobiDB-lite"/>
    </source>
</evidence>
<dbReference type="Proteomes" id="UP000798488">
    <property type="component" value="Unassembled WGS sequence"/>
</dbReference>
<dbReference type="InterPro" id="IPR000014">
    <property type="entry name" value="PAS"/>
</dbReference>
<sequence>MTTTEDEVSKQSKQSEQSEQYNERIKELEAENIRFVEEIGKEKLLESQELYHAIFNNSLDGILLTIPGGTILSANPAACHMFGRTEKELCAVRLNEIFDMDDSRVVKALKERKKEGSISSGMTLLRKDGTKFDGEVTSKLFKHSNGQILSSMIVRNITGCKKTEEAFRLSDDKFYKAFYFNQAAMGIRRLKDGVYIDVNNSFAKVFGYKREDMIGKSVIELGVWADLKHKQEMEKHLLDNGYISNHEYKFRRRSGETGYMVSTITLIDIEGEKCILSSSIDIAENKKAAKDLRLSEELFYKTFTYNPLLVAISIKNGMLIEVNETFVKRCGYTKEELIGCTVTDIHLWDINERLKYIEEIEKNGFVENFETKYYTKSGEPLNVLLSGVTITWNNERCILTIANDITELRRYQNEIARLDRLNLVGEMAAGIGHEIRNPMTFVRGFLQLLGGKDRYAQDKEYMDLMIDELDRANSIITEFLSLAKNKAVELKRQNLNQKIRTILPLLQADAMKQDKSIGVELGDIPYILIDRNEIKQLILNLVRNGLEAMSPGGLLSIKTFKDDDRIVLAVQDQGAGIAPEVLEKIGTPFFTTKDNGTGLGLAVCFSIAQRNNAKIDIETGSTGTTFYVRFKTQT</sequence>
<dbReference type="SMART" id="SM00091">
    <property type="entry name" value="PAS"/>
    <property type="match status" value="3"/>
</dbReference>
<dbReference type="EC" id="2.7.13.3" evidence="2"/>
<dbReference type="Gene3D" id="3.30.450.20">
    <property type="entry name" value="PAS domain"/>
    <property type="match status" value="3"/>
</dbReference>
<accession>A0A9D2WM24</accession>
<feature type="domain" description="PAS" evidence="9">
    <location>
        <begin position="47"/>
        <end position="117"/>
    </location>
</feature>
<dbReference type="AlphaFoldDB" id="A0A9D2WM24"/>
<dbReference type="SMART" id="SM00388">
    <property type="entry name" value="HisKA"/>
    <property type="match status" value="1"/>
</dbReference>
<dbReference type="InterPro" id="IPR036890">
    <property type="entry name" value="HATPase_C_sf"/>
</dbReference>
<dbReference type="Gene3D" id="3.30.565.10">
    <property type="entry name" value="Histidine kinase-like ATPase, C-terminal domain"/>
    <property type="match status" value="1"/>
</dbReference>
<dbReference type="InterPro" id="IPR001610">
    <property type="entry name" value="PAC"/>
</dbReference>
<feature type="compositionally biased region" description="Low complexity" evidence="7">
    <location>
        <begin position="11"/>
        <end position="20"/>
    </location>
</feature>
<keyword evidence="6" id="KW-0902">Two-component regulatory system</keyword>
<dbReference type="PROSITE" id="PS50109">
    <property type="entry name" value="HIS_KIN"/>
    <property type="match status" value="1"/>
</dbReference>
<dbReference type="PRINTS" id="PR00344">
    <property type="entry name" value="BCTRLSENSOR"/>
</dbReference>
<proteinExistence type="predicted"/>
<reference evidence="10" key="1">
    <citation type="submission" date="2016-02" db="EMBL/GenBank/DDBJ databases">
        <title>Draft Genome Sequence of Sporotomaculum syntrophicum Strain FB, a Syntrophic Benzoate Degrader.</title>
        <authorList>
            <person name="Nobu M.K."/>
            <person name="Narihiro T."/>
            <person name="Qiu Y.-L."/>
            <person name="Ohashi A."/>
            <person name="Liu W.-T."/>
            <person name="Yuji S."/>
        </authorList>
    </citation>
    <scope>NUCLEOTIDE SEQUENCE</scope>
    <source>
        <strain evidence="10">FB</strain>
    </source>
</reference>
<gene>
    <name evidence="10" type="primary">kinE_9</name>
    <name evidence="10" type="ORF">SPSYN_02869</name>
</gene>
<keyword evidence="4 10" id="KW-0808">Transferase</keyword>
<evidence type="ECO:0000313" key="11">
    <source>
        <dbReference type="Proteomes" id="UP000798488"/>
    </source>
</evidence>
<dbReference type="InterPro" id="IPR036097">
    <property type="entry name" value="HisK_dim/P_sf"/>
</dbReference>
<dbReference type="InterPro" id="IPR005467">
    <property type="entry name" value="His_kinase_dom"/>
</dbReference>
<dbReference type="CDD" id="cd00082">
    <property type="entry name" value="HisKA"/>
    <property type="match status" value="1"/>
</dbReference>
<dbReference type="EMBL" id="LSRS01000008">
    <property type="protein sequence ID" value="KAF1083957.1"/>
    <property type="molecule type" value="Genomic_DNA"/>
</dbReference>
<dbReference type="Pfam" id="PF00512">
    <property type="entry name" value="HisKA"/>
    <property type="match status" value="1"/>
</dbReference>
<evidence type="ECO:0000259" key="9">
    <source>
        <dbReference type="PROSITE" id="PS50112"/>
    </source>
</evidence>
<dbReference type="NCBIfam" id="TIGR00229">
    <property type="entry name" value="sensory_box"/>
    <property type="match status" value="3"/>
</dbReference>
<evidence type="ECO:0000256" key="5">
    <source>
        <dbReference type="ARBA" id="ARBA00022777"/>
    </source>
</evidence>
<dbReference type="InterPro" id="IPR003661">
    <property type="entry name" value="HisK_dim/P_dom"/>
</dbReference>
<dbReference type="PANTHER" id="PTHR43304:SF1">
    <property type="entry name" value="PAC DOMAIN-CONTAINING PROTEIN"/>
    <property type="match status" value="1"/>
</dbReference>
<dbReference type="GO" id="GO:0000155">
    <property type="term" value="F:phosphorelay sensor kinase activity"/>
    <property type="evidence" value="ECO:0007669"/>
    <property type="project" value="InterPro"/>
</dbReference>
<dbReference type="SUPFAM" id="SSF55785">
    <property type="entry name" value="PYP-like sensor domain (PAS domain)"/>
    <property type="match status" value="3"/>
</dbReference>
<name>A0A9D2WM24_9FIRM</name>
<evidence type="ECO:0000256" key="2">
    <source>
        <dbReference type="ARBA" id="ARBA00012438"/>
    </source>
</evidence>
<keyword evidence="3" id="KW-0597">Phosphoprotein</keyword>
<dbReference type="Pfam" id="PF02518">
    <property type="entry name" value="HATPase_c"/>
    <property type="match status" value="1"/>
</dbReference>
<evidence type="ECO:0000256" key="3">
    <source>
        <dbReference type="ARBA" id="ARBA00022553"/>
    </source>
</evidence>
<evidence type="ECO:0000256" key="6">
    <source>
        <dbReference type="ARBA" id="ARBA00023012"/>
    </source>
</evidence>
<feature type="domain" description="PAS" evidence="9">
    <location>
        <begin position="192"/>
        <end position="241"/>
    </location>
</feature>
<feature type="domain" description="PAS" evidence="9">
    <location>
        <begin position="316"/>
        <end position="339"/>
    </location>
</feature>
<dbReference type="SMART" id="SM00387">
    <property type="entry name" value="HATPase_c"/>
    <property type="match status" value="1"/>
</dbReference>
<dbReference type="OrthoDB" id="505470at2"/>
<evidence type="ECO:0000256" key="1">
    <source>
        <dbReference type="ARBA" id="ARBA00000085"/>
    </source>
</evidence>
<dbReference type="PANTHER" id="PTHR43304">
    <property type="entry name" value="PHYTOCHROME-LIKE PROTEIN CPH1"/>
    <property type="match status" value="1"/>
</dbReference>
<feature type="domain" description="Histidine kinase" evidence="8">
    <location>
        <begin position="430"/>
        <end position="634"/>
    </location>
</feature>
<dbReference type="InterPro" id="IPR052162">
    <property type="entry name" value="Sensor_kinase/Photoreceptor"/>
</dbReference>
<dbReference type="InterPro" id="IPR035965">
    <property type="entry name" value="PAS-like_dom_sf"/>
</dbReference>